<evidence type="ECO:0000256" key="4">
    <source>
        <dbReference type="ARBA" id="ARBA00022741"/>
    </source>
</evidence>
<dbReference type="SUPFAM" id="SSF53067">
    <property type="entry name" value="Actin-like ATPase domain"/>
    <property type="match status" value="2"/>
</dbReference>
<gene>
    <name evidence="10" type="ORF">IEQ34_002148</name>
</gene>
<comment type="function">
    <text evidence="1">Actins are highly conserved proteins that are involved in various types of cell motility and are ubiquitously expressed in all eukaryotic cells.</text>
</comment>
<comment type="subcellular location">
    <subcellularLocation>
        <location evidence="2">Cytoplasm</location>
        <location evidence="2">Cytoskeleton</location>
    </subcellularLocation>
</comment>
<dbReference type="GO" id="GO:0005524">
    <property type="term" value="F:ATP binding"/>
    <property type="evidence" value="ECO:0007669"/>
    <property type="project" value="UniProtKB-KW"/>
</dbReference>
<name>A0AAV7HIR7_DENCH</name>
<evidence type="ECO:0000256" key="5">
    <source>
        <dbReference type="ARBA" id="ARBA00022801"/>
    </source>
</evidence>
<dbReference type="Pfam" id="PF00022">
    <property type="entry name" value="Actin"/>
    <property type="match status" value="2"/>
</dbReference>
<evidence type="ECO:0000256" key="9">
    <source>
        <dbReference type="RuleBase" id="RU000487"/>
    </source>
</evidence>
<evidence type="ECO:0000256" key="6">
    <source>
        <dbReference type="ARBA" id="ARBA00022840"/>
    </source>
</evidence>
<proteinExistence type="inferred from homology"/>
<keyword evidence="7" id="KW-0963">Cytoplasm</keyword>
<dbReference type="PANTHER" id="PTHR11937">
    <property type="entry name" value="ACTIN"/>
    <property type="match status" value="1"/>
</dbReference>
<dbReference type="Gene3D" id="3.30.420.40">
    <property type="match status" value="5"/>
</dbReference>
<protein>
    <recommendedName>
        <fullName evidence="12">Actin</fullName>
    </recommendedName>
</protein>
<dbReference type="InterPro" id="IPR004000">
    <property type="entry name" value="Actin"/>
</dbReference>
<keyword evidence="6" id="KW-0067">ATP-binding</keyword>
<accession>A0AAV7HIR7</accession>
<keyword evidence="11" id="KW-1185">Reference proteome</keyword>
<comment type="caution">
    <text evidence="10">The sequence shown here is derived from an EMBL/GenBank/DDBJ whole genome shotgun (WGS) entry which is preliminary data.</text>
</comment>
<evidence type="ECO:0000256" key="8">
    <source>
        <dbReference type="ARBA" id="ARBA00049360"/>
    </source>
</evidence>
<dbReference type="AlphaFoldDB" id="A0AAV7HIR7"/>
<keyword evidence="7" id="KW-0206">Cytoskeleton</keyword>
<evidence type="ECO:0000256" key="7">
    <source>
        <dbReference type="ARBA" id="ARBA00023212"/>
    </source>
</evidence>
<dbReference type="GO" id="GO:0005856">
    <property type="term" value="C:cytoskeleton"/>
    <property type="evidence" value="ECO:0007669"/>
    <property type="project" value="UniProtKB-SubCell"/>
</dbReference>
<comment type="catalytic activity">
    <reaction evidence="8">
        <text>ATP + H2O = ADP + phosphate + H(+)</text>
        <dbReference type="Rhea" id="RHEA:13065"/>
        <dbReference type="ChEBI" id="CHEBI:15377"/>
        <dbReference type="ChEBI" id="CHEBI:15378"/>
        <dbReference type="ChEBI" id="CHEBI:30616"/>
        <dbReference type="ChEBI" id="CHEBI:43474"/>
        <dbReference type="ChEBI" id="CHEBI:456216"/>
    </reaction>
</comment>
<dbReference type="FunFam" id="3.30.420.40:FF:000404">
    <property type="entry name" value="Major actin"/>
    <property type="match status" value="1"/>
</dbReference>
<keyword evidence="5" id="KW-0378">Hydrolase</keyword>
<evidence type="ECO:0000256" key="2">
    <source>
        <dbReference type="ARBA" id="ARBA00004245"/>
    </source>
</evidence>
<organism evidence="10 11">
    <name type="scientific">Dendrobium chrysotoxum</name>
    <name type="common">Orchid</name>
    <dbReference type="NCBI Taxonomy" id="161865"/>
    <lineage>
        <taxon>Eukaryota</taxon>
        <taxon>Viridiplantae</taxon>
        <taxon>Streptophyta</taxon>
        <taxon>Embryophyta</taxon>
        <taxon>Tracheophyta</taxon>
        <taxon>Spermatophyta</taxon>
        <taxon>Magnoliopsida</taxon>
        <taxon>Liliopsida</taxon>
        <taxon>Asparagales</taxon>
        <taxon>Orchidaceae</taxon>
        <taxon>Epidendroideae</taxon>
        <taxon>Malaxideae</taxon>
        <taxon>Dendrobiinae</taxon>
        <taxon>Dendrobium</taxon>
    </lineage>
</organism>
<dbReference type="GO" id="GO:0016787">
    <property type="term" value="F:hydrolase activity"/>
    <property type="evidence" value="ECO:0007669"/>
    <property type="project" value="UniProtKB-KW"/>
</dbReference>
<evidence type="ECO:0000256" key="3">
    <source>
        <dbReference type="ARBA" id="ARBA00006752"/>
    </source>
</evidence>
<sequence length="280" mass="31593">MEAEFCGREISYRRWQPVKIFSLLSVTRVGFAGDAAPRAAFPSIIDLPRHIGVMVGMGQGAYMLEMRHNESVAPLNPKANKEKMTQIMFESFNAPTMYVAIQAVLSLYASGFTTDYLMKILMERGYTFSTTTEREIVRDMKEKLIYIALDYDQELEASKTSSSVEKSYELPDGQLITIGDERFRCPEVHYQPSLIGMEVVGIHETTYNSIMKCDVDIKKDLYGNIVLSGGTTMFPSIAERMNKEITALVASRMKIKVVALPERKYSVWIRGSILASLSIF</sequence>
<dbReference type="SMART" id="SM00268">
    <property type="entry name" value="ACTIN"/>
    <property type="match status" value="1"/>
</dbReference>
<dbReference type="InterPro" id="IPR043129">
    <property type="entry name" value="ATPase_NBD"/>
</dbReference>
<dbReference type="Gene3D" id="3.90.640.10">
    <property type="entry name" value="Actin, Chain A, domain 4"/>
    <property type="match status" value="1"/>
</dbReference>
<dbReference type="Proteomes" id="UP000775213">
    <property type="component" value="Unassembled WGS sequence"/>
</dbReference>
<dbReference type="FunFam" id="3.30.420.40:FF:000626">
    <property type="entry name" value="Actin 12"/>
    <property type="match status" value="1"/>
</dbReference>
<evidence type="ECO:0000313" key="10">
    <source>
        <dbReference type="EMBL" id="KAH0468916.1"/>
    </source>
</evidence>
<dbReference type="EMBL" id="JAGFBR010000003">
    <property type="protein sequence ID" value="KAH0468916.1"/>
    <property type="molecule type" value="Genomic_DNA"/>
</dbReference>
<evidence type="ECO:0000256" key="1">
    <source>
        <dbReference type="ARBA" id="ARBA00003520"/>
    </source>
</evidence>
<keyword evidence="4" id="KW-0547">Nucleotide-binding</keyword>
<evidence type="ECO:0000313" key="11">
    <source>
        <dbReference type="Proteomes" id="UP000775213"/>
    </source>
</evidence>
<evidence type="ECO:0008006" key="12">
    <source>
        <dbReference type="Google" id="ProtNLM"/>
    </source>
</evidence>
<comment type="similarity">
    <text evidence="3 9">Belongs to the actin family.</text>
</comment>
<reference evidence="10 11" key="1">
    <citation type="journal article" date="2021" name="Hortic Res">
        <title>Chromosome-scale assembly of the Dendrobium chrysotoxum genome enhances the understanding of orchid evolution.</title>
        <authorList>
            <person name="Zhang Y."/>
            <person name="Zhang G.Q."/>
            <person name="Zhang D."/>
            <person name="Liu X.D."/>
            <person name="Xu X.Y."/>
            <person name="Sun W.H."/>
            <person name="Yu X."/>
            <person name="Zhu X."/>
            <person name="Wang Z.W."/>
            <person name="Zhao X."/>
            <person name="Zhong W.Y."/>
            <person name="Chen H."/>
            <person name="Yin W.L."/>
            <person name="Huang T."/>
            <person name="Niu S.C."/>
            <person name="Liu Z.J."/>
        </authorList>
    </citation>
    <scope>NUCLEOTIDE SEQUENCE [LARGE SCALE GENOMIC DNA]</scope>
    <source>
        <strain evidence="10">Lindl</strain>
    </source>
</reference>
<dbReference type="FunFam" id="3.90.640.10:FF:000047">
    <property type="entry name" value="Actin, alpha skeletal muscle"/>
    <property type="match status" value="1"/>
</dbReference>